<sequence>MRRFVLIFNHFEEVHLGKDVYLFPYYWKQEYGDEVEIVYPSTPMNKDFPSSIKGVKLSALRSLGNTTSFFLYREWNFVVYLLKNARSIDILFRFHYTLMTAIMILLYKFFNKRGKVYVKLDGYIDALFLAESRFLRDKIKKYILLQSLEKVDLLTCETSTYYKKLMTSNLLSDCFKRKLRILENGFDEDELISMRFQERNIKENIMITVGRLGTFEKNTEMLLNALAKVDLKDWKFYLIGPVEESFRLRINDFFRQYPEKKVSVIVVDAIYDKKKLWDFYNRSKIFVLTSRSESYALVLNEALRFKNYIISTEVGAAEDLIKGKYGSFVEQDNSDMLASRLQSVIAGETNLDVFADFDPVQLSWRVIIKRFFESNSL</sequence>
<dbReference type="EMBL" id="CACRUW010000043">
    <property type="protein sequence ID" value="VYU79834.1"/>
    <property type="molecule type" value="Genomic_DNA"/>
</dbReference>
<gene>
    <name evidence="4" type="ORF">PDLFYP31_04347</name>
    <name evidence="3" type="ORF">PN599_12805</name>
</gene>
<keyword evidence="1" id="KW-1133">Transmembrane helix</keyword>
<evidence type="ECO:0000259" key="2">
    <source>
        <dbReference type="Pfam" id="PF00534"/>
    </source>
</evidence>
<evidence type="ECO:0000313" key="4">
    <source>
        <dbReference type="EMBL" id="VYU79834.1"/>
    </source>
</evidence>
<reference evidence="4" key="1">
    <citation type="submission" date="2019-11" db="EMBL/GenBank/DDBJ databases">
        <authorList>
            <person name="Feng L."/>
        </authorList>
    </citation>
    <scope>NUCLEOTIDE SEQUENCE</scope>
    <source>
        <strain evidence="4">PdistasonisLFYP31</strain>
    </source>
</reference>
<dbReference type="SUPFAM" id="SSF53756">
    <property type="entry name" value="UDP-Glycosyltransferase/glycogen phosphorylase"/>
    <property type="match status" value="1"/>
</dbReference>
<dbReference type="RefSeq" id="WP_009018702.1">
    <property type="nucleotide sequence ID" value="NZ_CACRUW010000043.1"/>
</dbReference>
<dbReference type="Pfam" id="PF00534">
    <property type="entry name" value="Glycos_transf_1"/>
    <property type="match status" value="1"/>
</dbReference>
<protein>
    <submittedName>
        <fullName evidence="3">Glycosyltransferase family 4 protein</fullName>
    </submittedName>
    <submittedName>
        <fullName evidence="4">UDP-D-galactose:(Glucosyl)lipopolysaccharide-1,6-D-galactosyltransferase</fullName>
    </submittedName>
</protein>
<dbReference type="AlphaFoldDB" id="A0A6N3HRZ1"/>
<dbReference type="PANTHER" id="PTHR12526">
    <property type="entry name" value="GLYCOSYLTRANSFERASE"/>
    <property type="match status" value="1"/>
</dbReference>
<proteinExistence type="predicted"/>
<accession>A0A6N3HRZ1</accession>
<dbReference type="Proteomes" id="UP001210126">
    <property type="component" value="Unassembled WGS sequence"/>
</dbReference>
<evidence type="ECO:0000256" key="1">
    <source>
        <dbReference type="SAM" id="Phobius"/>
    </source>
</evidence>
<keyword evidence="4" id="KW-0808">Transferase</keyword>
<evidence type="ECO:0000313" key="3">
    <source>
        <dbReference type="EMBL" id="MDB9005878.1"/>
    </source>
</evidence>
<dbReference type="GO" id="GO:0016757">
    <property type="term" value="F:glycosyltransferase activity"/>
    <property type="evidence" value="ECO:0007669"/>
    <property type="project" value="UniProtKB-KW"/>
</dbReference>
<dbReference type="EMBL" id="JAQMPJ010000011">
    <property type="protein sequence ID" value="MDB9005878.1"/>
    <property type="molecule type" value="Genomic_DNA"/>
</dbReference>
<dbReference type="CDD" id="cd03801">
    <property type="entry name" value="GT4_PimA-like"/>
    <property type="match status" value="1"/>
</dbReference>
<dbReference type="Gene3D" id="3.40.50.2000">
    <property type="entry name" value="Glycogen Phosphorylase B"/>
    <property type="match status" value="2"/>
</dbReference>
<keyword evidence="1" id="KW-0472">Membrane</keyword>
<keyword evidence="4" id="KW-0328">Glycosyltransferase</keyword>
<dbReference type="InterPro" id="IPR001296">
    <property type="entry name" value="Glyco_trans_1"/>
</dbReference>
<name>A0A6N3HRZ1_PARDI</name>
<feature type="transmembrane region" description="Helical" evidence="1">
    <location>
        <begin position="90"/>
        <end position="110"/>
    </location>
</feature>
<feature type="domain" description="Glycosyl transferase family 1" evidence="2">
    <location>
        <begin position="198"/>
        <end position="348"/>
    </location>
</feature>
<organism evidence="4">
    <name type="scientific">Parabacteroides distasonis</name>
    <dbReference type="NCBI Taxonomy" id="823"/>
    <lineage>
        <taxon>Bacteria</taxon>
        <taxon>Pseudomonadati</taxon>
        <taxon>Bacteroidota</taxon>
        <taxon>Bacteroidia</taxon>
        <taxon>Bacteroidales</taxon>
        <taxon>Tannerellaceae</taxon>
        <taxon>Parabacteroides</taxon>
    </lineage>
</organism>
<keyword evidence="1" id="KW-0812">Transmembrane</keyword>
<reference evidence="3" key="2">
    <citation type="submission" date="2023-01" db="EMBL/GenBank/DDBJ databases">
        <title>Human gut microbiome strain richness.</title>
        <authorList>
            <person name="Chen-Liaw A."/>
        </authorList>
    </citation>
    <scope>NUCLEOTIDE SEQUENCE</scope>
    <source>
        <strain evidence="3">RTP21484st1_E5_RTP21484_190118</strain>
    </source>
</reference>